<sequence>MSFRPRLDLPVRSTCYHGGRAHENGYGYVDDIVIDRMLKDEEDKVNIYLEKMQYASAPPPLGWKYRVPRTEEHAPHPGRHPMIPPVTSGVTAHHPMGDGEEDLMETHDDELILEDDDEMDEDDDDDMDMDDEVDMGPPPPAQDQRRRASLPPRNDDELRVGPIQTVSLTTFLASPIEAPLIRPPQRYLNSAGSYDSGGSAPHHHARRRYSLPRTSPLDFPMGSYPHHHDAADTARRSSILSTGSSVEFRQTPTRRFSFSSPATSVRSTPAAANMSLESIVLSGGLGDDAPHASDTPTNAGLSWDYSSLR</sequence>
<evidence type="ECO:0000313" key="3">
    <source>
        <dbReference type="EMBL" id="VFT88039.1"/>
    </source>
</evidence>
<keyword evidence="4" id="KW-1185">Reference proteome</keyword>
<protein>
    <submittedName>
        <fullName evidence="3">Aste57867_11172 protein</fullName>
    </submittedName>
</protein>
<evidence type="ECO:0000256" key="1">
    <source>
        <dbReference type="SAM" id="MobiDB-lite"/>
    </source>
</evidence>
<dbReference type="AlphaFoldDB" id="A0A485KSN0"/>
<dbReference type="Proteomes" id="UP000332933">
    <property type="component" value="Unassembled WGS sequence"/>
</dbReference>
<feature type="compositionally biased region" description="Polar residues" evidence="1">
    <location>
        <begin position="236"/>
        <end position="248"/>
    </location>
</feature>
<proteinExistence type="predicted"/>
<feature type="region of interest" description="Disordered" evidence="1">
    <location>
        <begin position="227"/>
        <end position="248"/>
    </location>
</feature>
<dbReference type="EMBL" id="CAADRA010005278">
    <property type="protein sequence ID" value="VFT88039.1"/>
    <property type="molecule type" value="Genomic_DNA"/>
</dbReference>
<evidence type="ECO:0000313" key="4">
    <source>
        <dbReference type="Proteomes" id="UP000332933"/>
    </source>
</evidence>
<gene>
    <name evidence="3" type="primary">Aste57867_11172</name>
    <name evidence="2" type="ORF">As57867_011130</name>
    <name evidence="3" type="ORF">ASTE57867_11172</name>
</gene>
<feature type="region of interest" description="Disordered" evidence="1">
    <location>
        <begin position="189"/>
        <end position="208"/>
    </location>
</feature>
<feature type="region of interest" description="Disordered" evidence="1">
    <location>
        <begin position="118"/>
        <end position="158"/>
    </location>
</feature>
<feature type="compositionally biased region" description="Acidic residues" evidence="1">
    <location>
        <begin position="118"/>
        <end position="134"/>
    </location>
</feature>
<reference evidence="2" key="2">
    <citation type="submission" date="2019-06" db="EMBL/GenBank/DDBJ databases">
        <title>Genomics analysis of Aphanomyces spp. identifies a new class of oomycete effector associated with host adaptation.</title>
        <authorList>
            <person name="Gaulin E."/>
        </authorList>
    </citation>
    <scope>NUCLEOTIDE SEQUENCE</scope>
    <source>
        <strain evidence="2">CBS 578.67</strain>
    </source>
</reference>
<feature type="compositionally biased region" description="Polar residues" evidence="1">
    <location>
        <begin position="294"/>
        <end position="309"/>
    </location>
</feature>
<dbReference type="EMBL" id="VJMH01005257">
    <property type="protein sequence ID" value="KAF0698187.1"/>
    <property type="molecule type" value="Genomic_DNA"/>
</dbReference>
<organism evidence="3 4">
    <name type="scientific">Aphanomyces stellatus</name>
    <dbReference type="NCBI Taxonomy" id="120398"/>
    <lineage>
        <taxon>Eukaryota</taxon>
        <taxon>Sar</taxon>
        <taxon>Stramenopiles</taxon>
        <taxon>Oomycota</taxon>
        <taxon>Saprolegniomycetes</taxon>
        <taxon>Saprolegniales</taxon>
        <taxon>Verrucalvaceae</taxon>
        <taxon>Aphanomyces</taxon>
    </lineage>
</organism>
<dbReference type="OrthoDB" id="76737at2759"/>
<evidence type="ECO:0000313" key="2">
    <source>
        <dbReference type="EMBL" id="KAF0698187.1"/>
    </source>
</evidence>
<name>A0A485KSN0_9STRA</name>
<accession>A0A485KSN0</accession>
<feature type="region of interest" description="Disordered" evidence="1">
    <location>
        <begin position="71"/>
        <end position="102"/>
    </location>
</feature>
<feature type="region of interest" description="Disordered" evidence="1">
    <location>
        <begin position="281"/>
        <end position="309"/>
    </location>
</feature>
<reference evidence="3 4" key="1">
    <citation type="submission" date="2019-03" db="EMBL/GenBank/DDBJ databases">
        <authorList>
            <person name="Gaulin E."/>
            <person name="Dumas B."/>
        </authorList>
    </citation>
    <scope>NUCLEOTIDE SEQUENCE [LARGE SCALE GENOMIC DNA]</scope>
    <source>
        <strain evidence="3">CBS 568.67</strain>
    </source>
</reference>